<dbReference type="EC" id="4.2.1.59" evidence="10"/>
<dbReference type="CDD" id="cd01288">
    <property type="entry name" value="FabZ"/>
    <property type="match status" value="1"/>
</dbReference>
<keyword evidence="8 10" id="KW-0456">Lyase</keyword>
<dbReference type="GO" id="GO:0006633">
    <property type="term" value="P:fatty acid biosynthetic process"/>
    <property type="evidence" value="ECO:0007669"/>
    <property type="project" value="UniProtKB-UniRule"/>
</dbReference>
<dbReference type="PANTHER" id="PTHR30272:SF1">
    <property type="entry name" value="3-HYDROXYACYL-[ACYL-CARRIER-PROTEIN] DEHYDRATASE"/>
    <property type="match status" value="1"/>
</dbReference>
<feature type="active site" evidence="10">
    <location>
        <position position="48"/>
    </location>
</feature>
<dbReference type="GO" id="GO:0005737">
    <property type="term" value="C:cytoplasm"/>
    <property type="evidence" value="ECO:0007669"/>
    <property type="project" value="UniProtKB-SubCell"/>
</dbReference>
<evidence type="ECO:0000256" key="1">
    <source>
        <dbReference type="ARBA" id="ARBA00001055"/>
    </source>
</evidence>
<dbReference type="InterPro" id="IPR010084">
    <property type="entry name" value="FabZ"/>
</dbReference>
<comment type="function">
    <text evidence="9 10">Involved in unsaturated fatty acids biosynthesis. Catalyzes the dehydration of short chain beta-hydroxyacyl-ACPs and long chain saturated and unsaturated beta-hydroxyacyl-ACPs.</text>
</comment>
<dbReference type="Pfam" id="PF07977">
    <property type="entry name" value="FabA"/>
    <property type="match status" value="1"/>
</dbReference>
<dbReference type="NCBIfam" id="TIGR01750">
    <property type="entry name" value="fabZ"/>
    <property type="match status" value="1"/>
</dbReference>
<dbReference type="FunFam" id="3.10.129.10:FF:000001">
    <property type="entry name" value="3-hydroxyacyl-[acyl-carrier-protein] dehydratase FabZ"/>
    <property type="match status" value="1"/>
</dbReference>
<evidence type="ECO:0000313" key="11">
    <source>
        <dbReference type="EMBL" id="SNY24328.1"/>
    </source>
</evidence>
<keyword evidence="7 10" id="KW-0443">Lipid metabolism</keyword>
<dbReference type="OrthoDB" id="9772788at2"/>
<keyword evidence="12" id="KW-1185">Reference proteome</keyword>
<dbReference type="RefSeq" id="WP_097017415.1">
    <property type="nucleotide sequence ID" value="NZ_OBDZ01000008.1"/>
</dbReference>
<dbReference type="Proteomes" id="UP000219573">
    <property type="component" value="Unassembled WGS sequence"/>
</dbReference>
<dbReference type="HAMAP" id="MF_00406">
    <property type="entry name" value="FabZ"/>
    <property type="match status" value="1"/>
</dbReference>
<comment type="subcellular location">
    <subcellularLocation>
        <location evidence="2 10">Cytoplasm</location>
    </subcellularLocation>
</comment>
<proteinExistence type="inferred from homology"/>
<name>A0A285GLL7_9FIRM</name>
<gene>
    <name evidence="10" type="primary">fabZ</name>
    <name evidence="11" type="ORF">SAMN06265827_10888</name>
</gene>
<comment type="similarity">
    <text evidence="3 10">Belongs to the thioester dehydratase family. FabZ subfamily.</text>
</comment>
<accession>A0A285GLL7</accession>
<comment type="catalytic activity">
    <reaction evidence="1 10">
        <text>a (3R)-hydroxyacyl-[ACP] = a (2E)-enoyl-[ACP] + H2O</text>
        <dbReference type="Rhea" id="RHEA:13097"/>
        <dbReference type="Rhea" id="RHEA-COMP:9925"/>
        <dbReference type="Rhea" id="RHEA-COMP:9945"/>
        <dbReference type="ChEBI" id="CHEBI:15377"/>
        <dbReference type="ChEBI" id="CHEBI:78784"/>
        <dbReference type="ChEBI" id="CHEBI:78827"/>
        <dbReference type="EC" id="4.2.1.59"/>
    </reaction>
</comment>
<dbReference type="GO" id="GO:0019171">
    <property type="term" value="F:(3R)-hydroxyacyl-[acyl-carrier-protein] dehydratase activity"/>
    <property type="evidence" value="ECO:0007669"/>
    <property type="project" value="UniProtKB-EC"/>
</dbReference>
<evidence type="ECO:0000256" key="10">
    <source>
        <dbReference type="HAMAP-Rule" id="MF_00406"/>
    </source>
</evidence>
<evidence type="ECO:0000313" key="12">
    <source>
        <dbReference type="Proteomes" id="UP000219573"/>
    </source>
</evidence>
<dbReference type="EMBL" id="OBDZ01000008">
    <property type="protein sequence ID" value="SNY24328.1"/>
    <property type="molecule type" value="Genomic_DNA"/>
</dbReference>
<dbReference type="InterPro" id="IPR029069">
    <property type="entry name" value="HotDog_dom_sf"/>
</dbReference>
<evidence type="ECO:0000256" key="8">
    <source>
        <dbReference type="ARBA" id="ARBA00023239"/>
    </source>
</evidence>
<dbReference type="SUPFAM" id="SSF54637">
    <property type="entry name" value="Thioesterase/thiol ester dehydrase-isomerase"/>
    <property type="match status" value="1"/>
</dbReference>
<dbReference type="GO" id="GO:0016020">
    <property type="term" value="C:membrane"/>
    <property type="evidence" value="ECO:0007669"/>
    <property type="project" value="GOC"/>
</dbReference>
<keyword evidence="6 10" id="KW-0441">Lipid A biosynthesis</keyword>
<evidence type="ECO:0000256" key="3">
    <source>
        <dbReference type="ARBA" id="ARBA00009174"/>
    </source>
</evidence>
<dbReference type="InterPro" id="IPR013114">
    <property type="entry name" value="FabA_FabZ"/>
</dbReference>
<protein>
    <recommendedName>
        <fullName evidence="10">3-hydroxyacyl-[acyl-carrier-protein] dehydratase FabZ</fullName>
        <ecNumber evidence="10">4.2.1.59</ecNumber>
    </recommendedName>
    <alternativeName>
        <fullName evidence="10">(3R)-hydroxymyristoyl-[acyl-carrier-protein] dehydratase</fullName>
        <shortName evidence="10">(3R)-hydroxymyristoyl-ACP dehydrase</shortName>
    </alternativeName>
    <alternativeName>
        <fullName evidence="10">Beta-hydroxyacyl-ACP dehydratase</fullName>
    </alternativeName>
</protein>
<evidence type="ECO:0000256" key="6">
    <source>
        <dbReference type="ARBA" id="ARBA00022556"/>
    </source>
</evidence>
<dbReference type="AlphaFoldDB" id="A0A285GLL7"/>
<evidence type="ECO:0000256" key="5">
    <source>
        <dbReference type="ARBA" id="ARBA00022516"/>
    </source>
</evidence>
<evidence type="ECO:0000256" key="2">
    <source>
        <dbReference type="ARBA" id="ARBA00004496"/>
    </source>
</evidence>
<dbReference type="STRING" id="1413210.U472_14895"/>
<evidence type="ECO:0000256" key="9">
    <source>
        <dbReference type="ARBA" id="ARBA00025049"/>
    </source>
</evidence>
<keyword evidence="5 10" id="KW-0444">Lipid biosynthesis</keyword>
<dbReference type="GO" id="GO:0009245">
    <property type="term" value="P:lipid A biosynthetic process"/>
    <property type="evidence" value="ECO:0007669"/>
    <property type="project" value="UniProtKB-UniRule"/>
</dbReference>
<evidence type="ECO:0000256" key="7">
    <source>
        <dbReference type="ARBA" id="ARBA00023098"/>
    </source>
</evidence>
<dbReference type="PANTHER" id="PTHR30272">
    <property type="entry name" value="3-HYDROXYACYL-[ACYL-CARRIER-PROTEIN] DEHYDRATASE"/>
    <property type="match status" value="1"/>
</dbReference>
<dbReference type="Gene3D" id="3.10.129.10">
    <property type="entry name" value="Hotdog Thioesterase"/>
    <property type="match status" value="1"/>
</dbReference>
<keyword evidence="4 10" id="KW-0963">Cytoplasm</keyword>
<evidence type="ECO:0000256" key="4">
    <source>
        <dbReference type="ARBA" id="ARBA00022490"/>
    </source>
</evidence>
<organism evidence="11 12">
    <name type="scientific">Orenia metallireducens</name>
    <dbReference type="NCBI Taxonomy" id="1413210"/>
    <lineage>
        <taxon>Bacteria</taxon>
        <taxon>Bacillati</taxon>
        <taxon>Bacillota</taxon>
        <taxon>Clostridia</taxon>
        <taxon>Halanaerobiales</taxon>
        <taxon>Halobacteroidaceae</taxon>
        <taxon>Orenia</taxon>
    </lineage>
</organism>
<reference evidence="12" key="1">
    <citation type="submission" date="2017-09" db="EMBL/GenBank/DDBJ databases">
        <authorList>
            <person name="Varghese N."/>
            <person name="Submissions S."/>
        </authorList>
    </citation>
    <scope>NUCLEOTIDE SEQUENCE [LARGE SCALE GENOMIC DNA]</scope>
    <source>
        <strain evidence="12">MSL47</strain>
    </source>
</reference>
<dbReference type="NCBIfam" id="NF000582">
    <property type="entry name" value="PRK00006.1"/>
    <property type="match status" value="1"/>
</dbReference>
<sequence>MLDINEIQKILPHRYPFLLVDRILEVQPGKKVVGLKNVTANEQFFNGHFPGHPIMPGVLIIEAMAQVAGVGLLTTVDNPEEKVPYFARIEDARFKHPVKPGDQLIFEVEVVKLRRGIGKVAAKALVDGEIVTEATLTCAIQDK</sequence>